<keyword evidence="1" id="KW-0732">Signal</keyword>
<protein>
    <submittedName>
        <fullName evidence="3">BON domain-containing protein</fullName>
    </submittedName>
</protein>
<dbReference type="Proteomes" id="UP000308181">
    <property type="component" value="Unassembled WGS sequence"/>
</dbReference>
<sequence length="224" mass="24636">MKTDIEIQRDVMEEIKWEPFLNASEIGVAVKNGIVTLSGMVDNYSKKASAEKAAKRVVGVKAVAEEIQVGLSPSFKKSDTEIAEAVLNALKWHTAVQEEKIKIKVEDGIVKLEGEVEWEYQRTNAKTAIENLSGVRSVINLINVKPKITSTDIKQKINAAFHRSATIDAGKVTVEVEGSKVTLTGKVRSFVEKEDAERAAWAAPGVISVISKIEIEVPEFVFEE</sequence>
<comment type="caution">
    <text evidence="3">The sequence shown here is derived from an EMBL/GenBank/DDBJ whole genome shotgun (WGS) entry which is preliminary data.</text>
</comment>
<accession>A0A4U1BYS8</accession>
<dbReference type="OrthoDB" id="870892at2"/>
<dbReference type="RefSeq" id="WP_136826226.1">
    <property type="nucleotide sequence ID" value="NZ_SWBP01000003.1"/>
</dbReference>
<evidence type="ECO:0000256" key="1">
    <source>
        <dbReference type="ARBA" id="ARBA00022729"/>
    </source>
</evidence>
<name>A0A4U1BYS8_9SPHI</name>
<dbReference type="EMBL" id="SWBP01000003">
    <property type="protein sequence ID" value="TKB97651.1"/>
    <property type="molecule type" value="Genomic_DNA"/>
</dbReference>
<feature type="domain" description="BON" evidence="2">
    <location>
        <begin position="3"/>
        <end position="71"/>
    </location>
</feature>
<dbReference type="InterPro" id="IPR007055">
    <property type="entry name" value="BON_dom"/>
</dbReference>
<dbReference type="Pfam" id="PF04972">
    <property type="entry name" value="BON"/>
    <property type="match status" value="3"/>
</dbReference>
<dbReference type="InterPro" id="IPR014004">
    <property type="entry name" value="Transpt-assoc_nodulatn_dom_bac"/>
</dbReference>
<proteinExistence type="predicted"/>
<evidence type="ECO:0000313" key="3">
    <source>
        <dbReference type="EMBL" id="TKB97651.1"/>
    </source>
</evidence>
<dbReference type="SMART" id="SM00749">
    <property type="entry name" value="BON"/>
    <property type="match status" value="3"/>
</dbReference>
<dbReference type="PANTHER" id="PTHR34606">
    <property type="entry name" value="BON DOMAIN-CONTAINING PROTEIN"/>
    <property type="match status" value="1"/>
</dbReference>
<feature type="domain" description="BON" evidence="2">
    <location>
        <begin position="78"/>
        <end position="146"/>
    </location>
</feature>
<feature type="domain" description="BON" evidence="2">
    <location>
        <begin position="149"/>
        <end position="217"/>
    </location>
</feature>
<organism evidence="3 4">
    <name type="scientific">Pedobacter cryophilus</name>
    <dbReference type="NCBI Taxonomy" id="2571271"/>
    <lineage>
        <taxon>Bacteria</taxon>
        <taxon>Pseudomonadati</taxon>
        <taxon>Bacteroidota</taxon>
        <taxon>Sphingobacteriia</taxon>
        <taxon>Sphingobacteriales</taxon>
        <taxon>Sphingobacteriaceae</taxon>
        <taxon>Pedobacter</taxon>
    </lineage>
</organism>
<reference evidence="3 4" key="1">
    <citation type="submission" date="2019-04" db="EMBL/GenBank/DDBJ databases">
        <title>Pedobacter sp. AR-3-17 sp. nov., isolated from Arctic soil.</title>
        <authorList>
            <person name="Dahal R.H."/>
            <person name="Kim D.-U."/>
        </authorList>
    </citation>
    <scope>NUCLEOTIDE SEQUENCE [LARGE SCALE GENOMIC DNA]</scope>
    <source>
        <strain evidence="3 4">AR-3-17</strain>
    </source>
</reference>
<evidence type="ECO:0000313" key="4">
    <source>
        <dbReference type="Proteomes" id="UP000308181"/>
    </source>
</evidence>
<dbReference type="PANTHER" id="PTHR34606:SF4">
    <property type="entry name" value="OUTER MEMBRANE LIPOPROTEIN DOLP"/>
    <property type="match status" value="1"/>
</dbReference>
<dbReference type="Gene3D" id="3.30.1340.30">
    <property type="match status" value="3"/>
</dbReference>
<keyword evidence="4" id="KW-1185">Reference proteome</keyword>
<dbReference type="InterPro" id="IPR051686">
    <property type="entry name" value="Lipoprotein_DolP"/>
</dbReference>
<dbReference type="AlphaFoldDB" id="A0A4U1BYS8"/>
<evidence type="ECO:0000259" key="2">
    <source>
        <dbReference type="PROSITE" id="PS50914"/>
    </source>
</evidence>
<gene>
    <name evidence="3" type="ORF">FA046_09795</name>
</gene>
<dbReference type="PROSITE" id="PS50914">
    <property type="entry name" value="BON"/>
    <property type="match status" value="3"/>
</dbReference>